<evidence type="ECO:0000313" key="5">
    <source>
        <dbReference type="Proteomes" id="UP001342826"/>
    </source>
</evidence>
<dbReference type="PROSITE" id="PS50075">
    <property type="entry name" value="CARRIER"/>
    <property type="match status" value="1"/>
</dbReference>
<evidence type="ECO:0000256" key="1">
    <source>
        <dbReference type="ARBA" id="ARBA00022450"/>
    </source>
</evidence>
<proteinExistence type="predicted"/>
<gene>
    <name evidence="4" type="ORF">P9271_23670</name>
</gene>
<dbReference type="Gene3D" id="1.10.1200.10">
    <property type="entry name" value="ACP-like"/>
    <property type="match status" value="1"/>
</dbReference>
<keyword evidence="5" id="KW-1185">Reference proteome</keyword>
<evidence type="ECO:0000256" key="2">
    <source>
        <dbReference type="ARBA" id="ARBA00022553"/>
    </source>
</evidence>
<dbReference type="Gene3D" id="3.30.300.30">
    <property type="match status" value="1"/>
</dbReference>
<dbReference type="InterPro" id="IPR009081">
    <property type="entry name" value="PP-bd_ACP"/>
</dbReference>
<keyword evidence="1" id="KW-0596">Phosphopantetheine</keyword>
<feature type="domain" description="Carrier" evidence="3">
    <location>
        <begin position="65"/>
        <end position="140"/>
    </location>
</feature>
<sequence>GYIVSEKALNSAKLREFLEKDLPDYMIPAYFVQLDKLPLTSNDKVDRKALPEPEKSALSGVEYEAPRNFVEENIVLIWEEVLGTKPIGISDNFFEIGGNSLKLMSALTSINKNLNTNLSIQNFFENPNIKQLAILILSNNTQPQSNLYDYVEEEV</sequence>
<feature type="non-terminal residue" evidence="4">
    <location>
        <position position="1"/>
    </location>
</feature>
<keyword evidence="2" id="KW-0597">Phosphoprotein</keyword>
<evidence type="ECO:0000259" key="3">
    <source>
        <dbReference type="PROSITE" id="PS50075"/>
    </source>
</evidence>
<evidence type="ECO:0000313" key="4">
    <source>
        <dbReference type="EMBL" id="MED4404259.1"/>
    </source>
</evidence>
<protein>
    <submittedName>
        <fullName evidence="4">Phosphopantetheine-binding protein</fullName>
    </submittedName>
</protein>
<dbReference type="PANTHER" id="PTHR44845:SF7">
    <property type="entry name" value="PLIPASTATIN SYNTHASE SUBUNIT D"/>
    <property type="match status" value="1"/>
</dbReference>
<accession>A0ABU6P6W7</accession>
<organism evidence="4 5">
    <name type="scientific">Metabacillus fastidiosus</name>
    <dbReference type="NCBI Taxonomy" id="1458"/>
    <lineage>
        <taxon>Bacteria</taxon>
        <taxon>Bacillati</taxon>
        <taxon>Bacillota</taxon>
        <taxon>Bacilli</taxon>
        <taxon>Bacillales</taxon>
        <taxon>Bacillaceae</taxon>
        <taxon>Metabacillus</taxon>
    </lineage>
</organism>
<dbReference type="InterPro" id="IPR036736">
    <property type="entry name" value="ACP-like_sf"/>
</dbReference>
<dbReference type="EMBL" id="JARTFS010000034">
    <property type="protein sequence ID" value="MED4404259.1"/>
    <property type="molecule type" value="Genomic_DNA"/>
</dbReference>
<dbReference type="PANTHER" id="PTHR44845">
    <property type="entry name" value="CARRIER DOMAIN-CONTAINING PROTEIN"/>
    <property type="match status" value="1"/>
</dbReference>
<dbReference type="SUPFAM" id="SSF56801">
    <property type="entry name" value="Acetyl-CoA synthetase-like"/>
    <property type="match status" value="1"/>
</dbReference>
<name>A0ABU6P6W7_9BACI</name>
<reference evidence="4 5" key="1">
    <citation type="submission" date="2023-03" db="EMBL/GenBank/DDBJ databases">
        <title>Bacillus Genome Sequencing.</title>
        <authorList>
            <person name="Dunlap C."/>
        </authorList>
    </citation>
    <scope>NUCLEOTIDE SEQUENCE [LARGE SCALE GENOMIC DNA]</scope>
    <source>
        <strain evidence="4 5">NRS-1717</strain>
    </source>
</reference>
<dbReference type="RefSeq" id="WP_328016053.1">
    <property type="nucleotide sequence ID" value="NZ_JARTFS010000034.1"/>
</dbReference>
<dbReference type="SUPFAM" id="SSF47336">
    <property type="entry name" value="ACP-like"/>
    <property type="match status" value="1"/>
</dbReference>
<comment type="caution">
    <text evidence="4">The sequence shown here is derived from an EMBL/GenBank/DDBJ whole genome shotgun (WGS) entry which is preliminary data.</text>
</comment>
<dbReference type="InterPro" id="IPR045851">
    <property type="entry name" value="AMP-bd_C_sf"/>
</dbReference>
<dbReference type="Proteomes" id="UP001342826">
    <property type="component" value="Unassembled WGS sequence"/>
</dbReference>
<dbReference type="Pfam" id="PF00550">
    <property type="entry name" value="PP-binding"/>
    <property type="match status" value="1"/>
</dbReference>